<feature type="non-terminal residue" evidence="3">
    <location>
        <position position="1"/>
    </location>
</feature>
<dbReference type="Pfam" id="PF09038">
    <property type="entry name" value="53-BP1_Tudor"/>
    <property type="match status" value="1"/>
</dbReference>
<proteinExistence type="evidence at transcript level"/>
<feature type="domain" description="Tumour suppressor p53-binding protein-1 Tudor" evidence="2">
    <location>
        <begin position="668"/>
        <end position="756"/>
    </location>
</feature>
<feature type="compositionally biased region" description="Acidic residues" evidence="1">
    <location>
        <begin position="77"/>
        <end position="90"/>
    </location>
</feature>
<feature type="compositionally biased region" description="Basic and acidic residues" evidence="1">
    <location>
        <begin position="252"/>
        <end position="261"/>
    </location>
</feature>
<feature type="compositionally biased region" description="Acidic residues" evidence="1">
    <location>
        <begin position="360"/>
        <end position="378"/>
    </location>
</feature>
<dbReference type="SUPFAM" id="SSF63748">
    <property type="entry name" value="Tudor/PWWP/MBT"/>
    <property type="match status" value="1"/>
</dbReference>
<feature type="compositionally biased region" description="Polar residues" evidence="1">
    <location>
        <begin position="187"/>
        <end position="199"/>
    </location>
</feature>
<evidence type="ECO:0000259" key="2">
    <source>
        <dbReference type="Pfam" id="PF09038"/>
    </source>
</evidence>
<feature type="region of interest" description="Disordered" evidence="1">
    <location>
        <begin position="1"/>
        <end position="161"/>
    </location>
</feature>
<dbReference type="EMBL" id="GDAI01000955">
    <property type="protein sequence ID" value="JAI16648.1"/>
    <property type="molecule type" value="mRNA"/>
</dbReference>
<feature type="compositionally biased region" description="Acidic residues" evidence="1">
    <location>
        <begin position="311"/>
        <end position="327"/>
    </location>
</feature>
<feature type="compositionally biased region" description="Basic and acidic residues" evidence="1">
    <location>
        <begin position="295"/>
        <end position="308"/>
    </location>
</feature>
<feature type="compositionally biased region" description="Basic and acidic residues" evidence="1">
    <location>
        <begin position="397"/>
        <end position="425"/>
    </location>
</feature>
<feature type="compositionally biased region" description="Polar residues" evidence="1">
    <location>
        <begin position="335"/>
        <end position="344"/>
    </location>
</feature>
<feature type="region of interest" description="Disordered" evidence="1">
    <location>
        <begin position="780"/>
        <end position="825"/>
    </location>
</feature>
<evidence type="ECO:0000256" key="1">
    <source>
        <dbReference type="SAM" id="MobiDB-lite"/>
    </source>
</evidence>
<dbReference type="Gene3D" id="2.30.30.140">
    <property type="match status" value="1"/>
</dbReference>
<feature type="compositionally biased region" description="Basic and acidic residues" evidence="1">
    <location>
        <begin position="131"/>
        <end position="143"/>
    </location>
</feature>
<name>A0A0K8TR92_TABBR</name>
<dbReference type="AlphaFoldDB" id="A0A0K8TR92"/>
<feature type="compositionally biased region" description="Basic and acidic residues" evidence="1">
    <location>
        <begin position="16"/>
        <end position="42"/>
    </location>
</feature>
<feature type="compositionally biased region" description="Basic and acidic residues" evidence="1">
    <location>
        <begin position="203"/>
        <end position="213"/>
    </location>
</feature>
<reference evidence="3" key="1">
    <citation type="journal article" date="2015" name="Insect Biochem. Mol. Biol.">
        <title>An insight into the sialome of the horse fly, Tabanus bromius.</title>
        <authorList>
            <person name="Ribeiro J.M."/>
            <person name="Kazimirova M."/>
            <person name="Takac P."/>
            <person name="Andersen J.F."/>
            <person name="Francischetti I.M."/>
        </authorList>
    </citation>
    <scope>NUCLEOTIDE SEQUENCE</scope>
</reference>
<feature type="region of interest" description="Disordered" evidence="1">
    <location>
        <begin position="252"/>
        <end position="519"/>
    </location>
</feature>
<sequence>KADGGDKPTSTSNETNCDRKDNEKDKNALKSKDDIMSKDPLKPNKLSDSCNLSNDLKDDTKCNQKTDKETENNGETNADENDGEAEEAELEKEGADASQTAVPPTLDQPSNDKPSETTNEDTANPTNKTVEQIKENSEVDFVKPPEVLDGGGNPKEKIFGITQDDLVVENKLKSDVEKPSDKDGTTPVVNDVTQKQDLNVNEVIKENDEKMSVDDAVENPNLDTMDVDGEDKMDVDIENELLDEEMKTVDDIVEENPKEKQGNAVVENVKEKKKDDVENEVIEIDDKNDDDVDDEYNKADEKGKKEIESINLDELDDSEDKVEDSDETDKVELNKNVQKTNNLPPESKDKDVKETVKIDDDQETDDDVVEIIEDDESPKEEVKESQTAKETSSSAQKKPETKEQANESKKAISENIKNSEQEETKTQAQNETTTSNHKTEEKATVVAADESVTGEKVETKEESSQTTGPTTSTKKESDASVSSSSEAVKKEKGDDKKSVEKSTEKQEEHAAEDKPKAECLDNLQFNGVHISIENCTYEVTIVSDKNGFKSLSLERHDTESDETNKTESTEEKITKNKFVSIVGLRQFIKDFYSSVDDKSDINEPFTPAGKDGGPRSGNRKRTETPKAANAKSKARKRSLNVDEESEKRMKLSTPPPQDEPAVEVESPKILAKWVDKTFYPGKIVETKPGNKYVVVFVDGQTKTVRKDSIIFTGDDGNLPLKDQVVHVMIDNNYEAGVVEAMEKDENNKMIYTVVTDNNTVKVPLSDICVKEDVAKTIQSRSSISLDDSESTKSPASKRKSVRNSTEPGCSGVETTKGRRRQNRYS</sequence>
<feature type="region of interest" description="Disordered" evidence="1">
    <location>
        <begin position="173"/>
        <end position="232"/>
    </location>
</feature>
<feature type="compositionally biased region" description="Acidic residues" evidence="1">
    <location>
        <begin position="277"/>
        <end position="294"/>
    </location>
</feature>
<feature type="compositionally biased region" description="Basic and acidic residues" evidence="1">
    <location>
        <begin position="453"/>
        <end position="463"/>
    </location>
</feature>
<organism evidence="3">
    <name type="scientific">Tabanus bromius</name>
    <name type="common">Band-eyed brown horse fly</name>
    <dbReference type="NCBI Taxonomy" id="304241"/>
    <lineage>
        <taxon>Eukaryota</taxon>
        <taxon>Metazoa</taxon>
        <taxon>Ecdysozoa</taxon>
        <taxon>Arthropoda</taxon>
        <taxon>Hexapoda</taxon>
        <taxon>Insecta</taxon>
        <taxon>Pterygota</taxon>
        <taxon>Neoptera</taxon>
        <taxon>Endopterygota</taxon>
        <taxon>Diptera</taxon>
        <taxon>Brachycera</taxon>
        <taxon>Tabanomorpha</taxon>
        <taxon>Tabanoidea</taxon>
        <taxon>Tabanidae</taxon>
        <taxon>Tabanus</taxon>
    </lineage>
</organism>
<feature type="compositionally biased region" description="Polar residues" evidence="1">
    <location>
        <begin position="426"/>
        <end position="436"/>
    </location>
</feature>
<accession>A0A0K8TR92</accession>
<dbReference type="InterPro" id="IPR015125">
    <property type="entry name" value="53-BP1_Tudor"/>
</dbReference>
<feature type="compositionally biased region" description="Polar residues" evidence="1">
    <location>
        <begin position="98"/>
        <end position="130"/>
    </location>
</feature>
<feature type="compositionally biased region" description="Basic and acidic residues" evidence="1">
    <location>
        <begin position="55"/>
        <end position="71"/>
    </location>
</feature>
<feature type="compositionally biased region" description="Basic and acidic residues" evidence="1">
    <location>
        <begin position="346"/>
        <end position="359"/>
    </location>
</feature>
<protein>
    <recommendedName>
        <fullName evidence="2">Tumour suppressor p53-binding protein-1 Tudor domain-containing protein</fullName>
    </recommendedName>
</protein>
<feature type="compositionally biased region" description="Basic and acidic residues" evidence="1">
    <location>
        <begin position="173"/>
        <end position="184"/>
    </location>
</feature>
<evidence type="ECO:0000313" key="3">
    <source>
        <dbReference type="EMBL" id="JAI16648.1"/>
    </source>
</evidence>
<feature type="compositionally biased region" description="Basic and acidic residues" evidence="1">
    <location>
        <begin position="487"/>
        <end position="519"/>
    </location>
</feature>
<feature type="region of interest" description="Disordered" evidence="1">
    <location>
        <begin position="552"/>
        <end position="571"/>
    </location>
</feature>
<feature type="region of interest" description="Disordered" evidence="1">
    <location>
        <begin position="598"/>
        <end position="664"/>
    </location>
</feature>